<name>A0A7J5USQ9_9MICO</name>
<feature type="chain" id="PRO_5029814041" description="ATP/GTP-binding protein" evidence="1">
    <location>
        <begin position="29"/>
        <end position="318"/>
    </location>
</feature>
<evidence type="ECO:0000313" key="3">
    <source>
        <dbReference type="Proteomes" id="UP000451860"/>
    </source>
</evidence>
<dbReference type="Proteomes" id="UP000451860">
    <property type="component" value="Unassembled WGS sequence"/>
</dbReference>
<dbReference type="OrthoDB" id="3742379at2"/>
<keyword evidence="3" id="KW-1185">Reference proteome</keyword>
<feature type="signal peptide" evidence="1">
    <location>
        <begin position="1"/>
        <end position="28"/>
    </location>
</feature>
<evidence type="ECO:0000313" key="2">
    <source>
        <dbReference type="EMBL" id="KAE8765358.1"/>
    </source>
</evidence>
<keyword evidence="1" id="KW-0732">Signal</keyword>
<dbReference type="AlphaFoldDB" id="A0A7J5USQ9"/>
<evidence type="ECO:0008006" key="4">
    <source>
        <dbReference type="Google" id="ProtNLM"/>
    </source>
</evidence>
<sequence length="318" mass="33387">MRRRLTWVATLLLAAAGLTVVSQGTAQAEPVCTTHSPRSGVCLVWVEAPAPPDVAPVDGPEDTGSGSACYWDPRKQGVTSPPPGPVPCTDDAGYWSNAHNCYIRVLDPQPAPGAPMWQGHDPSEGGQIYECWQPYTDYSVHLWLLTPPEASGSGPSPRAVAELAIDQMELRAIDIGIAPEPGADSVGVVGMPVWMWVAGSDEHTFGPVTASASAAGITVTATARVHKIVWDMGDGNQVVCTTKGTPYAPSRGGQASPDCGHVYDQTSAGQPNRKFTVTATSDWVITWEGAGQAGTIRMDGLSRSTQITVGEAQVLVTS</sequence>
<protein>
    <recommendedName>
        <fullName evidence="4">ATP/GTP-binding protein</fullName>
    </recommendedName>
</protein>
<proteinExistence type="predicted"/>
<accession>A0A7J5USQ9</accession>
<evidence type="ECO:0000256" key="1">
    <source>
        <dbReference type="SAM" id="SignalP"/>
    </source>
</evidence>
<reference evidence="2 3" key="1">
    <citation type="submission" date="2019-10" db="EMBL/GenBank/DDBJ databases">
        <title>Georgenia wutianyii sp. nov. and Georgenia yuyongxinii sp. nov. isolated from plateau pika (Ochotona curzoniae) in the Qinghai-Tibet plateau of China.</title>
        <authorList>
            <person name="Tian Z."/>
        </authorList>
    </citation>
    <scope>NUCLEOTIDE SEQUENCE [LARGE SCALE GENOMIC DNA]</scope>
    <source>
        <strain evidence="2 3">DSM 21501</strain>
    </source>
</reference>
<dbReference type="EMBL" id="WHJE01000011">
    <property type="protein sequence ID" value="KAE8765358.1"/>
    <property type="molecule type" value="Genomic_DNA"/>
</dbReference>
<comment type="caution">
    <text evidence="2">The sequence shown here is derived from an EMBL/GenBank/DDBJ whole genome shotgun (WGS) entry which is preliminary data.</text>
</comment>
<gene>
    <name evidence="2" type="ORF">GB883_04140</name>
</gene>
<organism evidence="2 3">
    <name type="scientific">Georgenia thermotolerans</name>
    <dbReference type="NCBI Taxonomy" id="527326"/>
    <lineage>
        <taxon>Bacteria</taxon>
        <taxon>Bacillati</taxon>
        <taxon>Actinomycetota</taxon>
        <taxon>Actinomycetes</taxon>
        <taxon>Micrococcales</taxon>
        <taxon>Bogoriellaceae</taxon>
        <taxon>Georgenia</taxon>
    </lineage>
</organism>